<keyword evidence="4" id="KW-1185">Reference proteome</keyword>
<dbReference type="Gene3D" id="3.40.710.10">
    <property type="entry name" value="DD-peptidase/beta-lactamase superfamily"/>
    <property type="match status" value="1"/>
</dbReference>
<gene>
    <name evidence="3" type="primary">ampC</name>
    <name evidence="3" type="ORF">LPAF129_15240</name>
</gene>
<feature type="domain" description="Beta-lactamase-related" evidence="2">
    <location>
        <begin position="8"/>
        <end position="315"/>
    </location>
</feature>
<protein>
    <submittedName>
        <fullName evidence="3">Serine hydrolase</fullName>
    </submittedName>
</protein>
<dbReference type="PANTHER" id="PTHR43283">
    <property type="entry name" value="BETA-LACTAMASE-RELATED"/>
    <property type="match status" value="1"/>
</dbReference>
<dbReference type="PANTHER" id="PTHR43283:SF11">
    <property type="entry name" value="BETA-LACTAMASE-RELATED DOMAIN-CONTAINING PROTEIN"/>
    <property type="match status" value="1"/>
</dbReference>
<proteinExistence type="predicted"/>
<dbReference type="Proteomes" id="UP001055149">
    <property type="component" value="Unassembled WGS sequence"/>
</dbReference>
<dbReference type="Pfam" id="PF00144">
    <property type="entry name" value="Beta-lactamase"/>
    <property type="match status" value="1"/>
</dbReference>
<dbReference type="InterPro" id="IPR001466">
    <property type="entry name" value="Beta-lactam-related"/>
</dbReference>
<keyword evidence="1 3" id="KW-0378">Hydrolase</keyword>
<evidence type="ECO:0000259" key="2">
    <source>
        <dbReference type="Pfam" id="PF00144"/>
    </source>
</evidence>
<organism evidence="3 4">
    <name type="scientific">Ligilactobacillus pabuli</name>
    <dbReference type="NCBI Taxonomy" id="2886039"/>
    <lineage>
        <taxon>Bacteria</taxon>
        <taxon>Bacillati</taxon>
        <taxon>Bacillota</taxon>
        <taxon>Bacilli</taxon>
        <taxon>Lactobacillales</taxon>
        <taxon>Lactobacillaceae</taxon>
        <taxon>Ligilactobacillus</taxon>
    </lineage>
</organism>
<dbReference type="EMBL" id="BQXH01000014">
    <property type="protein sequence ID" value="GKS81838.1"/>
    <property type="molecule type" value="Genomic_DNA"/>
</dbReference>
<sequence>MNPKTTNLLHELVSKGIVPGVSYAMIHEGQLQTEVFGAKQTFPTIEKLTPSLLYDVASLTKVVCATPLILKLFEEHKVGLEQPICQLLPRFSDPRVTVRHLLTHTSAITGYIPNRDQLNADELLTAIYEQLHVGDWLGEKVVYTDIGMILLGQIIEQIYQQPVQQVFAQEILAPLGLSESTFHPDQQECVPTSYDQVRGLIKGEVHDPKAYVLGQHCASAGLFMTLNDVTKDVLWLLGERKPGVLLSEKTIDSLFTDWTPNHQGQRSLGFDLLAAPEGHWCLYHTGYTGTFVVVDRVKQDGLVVLTNRVHPRQQNSQFLRARDELLQVYLAEK</sequence>
<evidence type="ECO:0000313" key="3">
    <source>
        <dbReference type="EMBL" id="GKS81838.1"/>
    </source>
</evidence>
<name>A0ABQ5JIW5_9LACO</name>
<comment type="caution">
    <text evidence="3">The sequence shown here is derived from an EMBL/GenBank/DDBJ whole genome shotgun (WGS) entry which is preliminary data.</text>
</comment>
<accession>A0ABQ5JIW5</accession>
<reference evidence="3" key="1">
    <citation type="journal article" date="2022" name="Int. J. Syst. Evol. Microbiol.">
        <title>A novel species of lactic acid bacteria, Ligilactobacillus pabuli sp. nov., isolated from alfalfa silage.</title>
        <authorList>
            <person name="Tohno M."/>
            <person name="Tanizawa Y."/>
            <person name="Sawada H."/>
            <person name="Sakamoto M."/>
            <person name="Ohkuma M."/>
            <person name="Kobayashi H."/>
        </authorList>
    </citation>
    <scope>NUCLEOTIDE SEQUENCE</scope>
    <source>
        <strain evidence="3">AF129</strain>
    </source>
</reference>
<dbReference type="SUPFAM" id="SSF56601">
    <property type="entry name" value="beta-lactamase/transpeptidase-like"/>
    <property type="match status" value="1"/>
</dbReference>
<evidence type="ECO:0000313" key="4">
    <source>
        <dbReference type="Proteomes" id="UP001055149"/>
    </source>
</evidence>
<dbReference type="RefSeq" id="WP_244055682.1">
    <property type="nucleotide sequence ID" value="NZ_BQXH01000014.1"/>
</dbReference>
<evidence type="ECO:0000256" key="1">
    <source>
        <dbReference type="ARBA" id="ARBA00022801"/>
    </source>
</evidence>
<dbReference type="InterPro" id="IPR050789">
    <property type="entry name" value="Diverse_Enzym_Activities"/>
</dbReference>
<dbReference type="GO" id="GO:0016787">
    <property type="term" value="F:hydrolase activity"/>
    <property type="evidence" value="ECO:0007669"/>
    <property type="project" value="UniProtKB-KW"/>
</dbReference>
<dbReference type="InterPro" id="IPR012338">
    <property type="entry name" value="Beta-lactam/transpept-like"/>
</dbReference>